<dbReference type="STRING" id="1280950.HJO_05730"/>
<dbReference type="PANTHER" id="PTHR11851:SF49">
    <property type="entry name" value="MITOCHONDRIAL-PROCESSING PEPTIDASE SUBUNIT ALPHA"/>
    <property type="match status" value="1"/>
</dbReference>
<proteinExistence type="inferred from homology"/>
<keyword evidence="2" id="KW-0482">Metalloprotease</keyword>
<organism evidence="5 6">
    <name type="scientific">Hyphomonas johnsonii MHS-2</name>
    <dbReference type="NCBI Taxonomy" id="1280950"/>
    <lineage>
        <taxon>Bacteria</taxon>
        <taxon>Pseudomonadati</taxon>
        <taxon>Pseudomonadota</taxon>
        <taxon>Alphaproteobacteria</taxon>
        <taxon>Hyphomonadales</taxon>
        <taxon>Hyphomonadaceae</taxon>
        <taxon>Hyphomonas</taxon>
    </lineage>
</organism>
<evidence type="ECO:0000259" key="4">
    <source>
        <dbReference type="Pfam" id="PF05193"/>
    </source>
</evidence>
<dbReference type="PANTHER" id="PTHR11851">
    <property type="entry name" value="METALLOPROTEASE"/>
    <property type="match status" value="1"/>
</dbReference>
<evidence type="ECO:0000313" key="5">
    <source>
        <dbReference type="EMBL" id="KCZ93331.1"/>
    </source>
</evidence>
<dbReference type="InterPro" id="IPR011249">
    <property type="entry name" value="Metalloenz_LuxS/M16"/>
</dbReference>
<dbReference type="AlphaFoldDB" id="A0A059FS35"/>
<evidence type="ECO:0000256" key="1">
    <source>
        <dbReference type="ARBA" id="ARBA00007261"/>
    </source>
</evidence>
<dbReference type="InterPro" id="IPR007863">
    <property type="entry name" value="Peptidase_M16_C"/>
</dbReference>
<dbReference type="Pfam" id="PF00675">
    <property type="entry name" value="Peptidase_M16"/>
    <property type="match status" value="2"/>
</dbReference>
<dbReference type="PATRIC" id="fig|1280950.3.peg.1154"/>
<dbReference type="SUPFAM" id="SSF63411">
    <property type="entry name" value="LuxS/MPP-like metallohydrolase"/>
    <property type="match status" value="4"/>
</dbReference>
<gene>
    <name evidence="5" type="ORF">HJO_05730</name>
</gene>
<reference evidence="5 6" key="1">
    <citation type="journal article" date="2014" name="Antonie Van Leeuwenhoek">
        <title>Hyphomonas beringensis sp. nov. and Hyphomonas chukchiensis sp. nov., isolated from surface seawater of the Bering Sea and Chukchi Sea.</title>
        <authorList>
            <person name="Li C."/>
            <person name="Lai Q."/>
            <person name="Li G."/>
            <person name="Dong C."/>
            <person name="Wang J."/>
            <person name="Liao Y."/>
            <person name="Shao Z."/>
        </authorList>
    </citation>
    <scope>NUCLEOTIDE SEQUENCE [LARGE SCALE GENOMIC DNA]</scope>
    <source>
        <strain evidence="5 6">MHS-2</strain>
    </source>
</reference>
<name>A0A059FS35_9PROT</name>
<feature type="domain" description="Peptidase M16 C-terminal" evidence="4">
    <location>
        <begin position="700"/>
        <end position="873"/>
    </location>
</feature>
<feature type="domain" description="Peptidase M16 N-terminal" evidence="3">
    <location>
        <begin position="555"/>
        <end position="667"/>
    </location>
</feature>
<dbReference type="Pfam" id="PF05193">
    <property type="entry name" value="Peptidase_M16_C"/>
    <property type="match status" value="2"/>
</dbReference>
<comment type="similarity">
    <text evidence="1">Belongs to the peptidase M16 family.</text>
</comment>
<protein>
    <submittedName>
        <fullName evidence="5">Peptidase M16 domain-containing protein</fullName>
    </submittedName>
</protein>
<evidence type="ECO:0000259" key="3">
    <source>
        <dbReference type="Pfam" id="PF00675"/>
    </source>
</evidence>
<keyword evidence="2" id="KW-0378">Hydrolase</keyword>
<keyword evidence="6" id="KW-1185">Reference proteome</keyword>
<dbReference type="InterPro" id="IPR050361">
    <property type="entry name" value="MPP/UQCRC_Complex"/>
</dbReference>
<dbReference type="eggNOG" id="COG0612">
    <property type="taxonomic scope" value="Bacteria"/>
</dbReference>
<feature type="domain" description="Peptidase M16 N-terminal" evidence="3">
    <location>
        <begin position="71"/>
        <end position="202"/>
    </location>
</feature>
<dbReference type="Gene3D" id="3.30.830.10">
    <property type="entry name" value="Metalloenzyme, LuxS/M16 peptidase-like"/>
    <property type="match status" value="4"/>
</dbReference>
<accession>A0A059FS35</accession>
<dbReference type="Proteomes" id="UP000025171">
    <property type="component" value="Unassembled WGS sequence"/>
</dbReference>
<dbReference type="InterPro" id="IPR011765">
    <property type="entry name" value="Pept_M16_N"/>
</dbReference>
<evidence type="ECO:0000256" key="2">
    <source>
        <dbReference type="ARBA" id="ARBA00023049"/>
    </source>
</evidence>
<comment type="caution">
    <text evidence="5">The sequence shown here is derived from an EMBL/GenBank/DDBJ whole genome shotgun (WGS) entry which is preliminary data.</text>
</comment>
<keyword evidence="2" id="KW-0645">Protease</keyword>
<evidence type="ECO:0000313" key="6">
    <source>
        <dbReference type="Proteomes" id="UP000025171"/>
    </source>
</evidence>
<dbReference type="EMBL" id="ARYK01000002">
    <property type="protein sequence ID" value="KCZ93331.1"/>
    <property type="molecule type" value="Genomic_DNA"/>
</dbReference>
<feature type="domain" description="Peptidase M16 C-terminal" evidence="4">
    <location>
        <begin position="228"/>
        <end position="404"/>
    </location>
</feature>
<sequence>MLCLAGEGDEFMKRFAIATLGAAILMGACTNTPPTPSDTLAAEAAPAEPAVAAGAPTLDYEKFTLDNGLDVVLVVDRSDPIVAFSTVVHVGSNREEPGRTGFAHFFEHMAFNDSENVPRGWNRKAIPDWGGERNGGTWSDGTIYYEVVPKDAFDKILWIDSDRLGYMINTVTQEALEREKQVVKNEKRQRVDNAPYGYTQEVIRKALYPEGHPYNWTVIGQLPDLQAATLDDLKAFYERYYGAGNATLAIVGDIDIAQTRASVEQWFGEIRKGPEVESRTAMPVTLEGDRSLFFEDNFATLPELRITFPTVEAYNADEQALNVLARLIAGTKNSPLYREIVDERKLAPDITSYNNSMELAGEFVLQVRANAGTDLDDVKAAIDAAFVTFEQDGVDETDLKRIKAEQETTLYAGLSTVLGKANQIASDNEFAGDPAFAIKSADLLRAVTAEDVMAVYEKYIKGQPSIMTSFVPEGEADLALDGAALATVWIEEVKTDVASEEVSQGAEAVYDKTPSKYDRSEPPFGDLPLIKMPDIWQAELENDVTLLGIQNDELPLVSFDIVFDAGAWLDPDGKGGTANLVAGLMNEGTATRTAAELEQAIGLLGSGIRVAATSDEVTISATALARNFEPTVALINEMLTQPRWDSADFEREKAAALTEIKGREANPSVIAGLAFSKLIYGPDHPSGRPDEGTTESVQNIGLDDLKAYFGKMLGTNVRMHVAGDISRDRAVSALSGIAANLSPDATSLPSFEVPEQVNAGKAFFIDVPGSKQSVLIIGQLAVSATDADFNKLSFANEKLGGGISGDLAQVLRIEKGYTYGAYSSVGEGRVPQPFRAATSVRANATGASLDVIRDILTNYGPDFDDAAVELTRQKIVKQNTLAFESLSEKLGILHSISKFGRSMTFVEDDQRELLAMPLEEYRRIIGDYLSEPSMTYVVVGDGATQIEPVKAFAGGDVTRLDIHGDVIQEQASEGTH</sequence>
<dbReference type="GO" id="GO:0046872">
    <property type="term" value="F:metal ion binding"/>
    <property type="evidence" value="ECO:0007669"/>
    <property type="project" value="InterPro"/>
</dbReference>